<feature type="domain" description="Major facilitator superfamily (MFS) profile" evidence="6">
    <location>
        <begin position="40"/>
        <end position="428"/>
    </location>
</feature>
<dbReference type="AlphaFoldDB" id="A0A024HLE1"/>
<dbReference type="PATRIC" id="fig|1301098.3.peg.4348"/>
<evidence type="ECO:0000313" key="8">
    <source>
        <dbReference type="Proteomes" id="UP000025241"/>
    </source>
</evidence>
<evidence type="ECO:0000256" key="2">
    <source>
        <dbReference type="ARBA" id="ARBA00022989"/>
    </source>
</evidence>
<protein>
    <submittedName>
        <fullName evidence="7">Hypothetical membrane protein</fullName>
    </submittedName>
</protein>
<feature type="transmembrane region" description="Helical" evidence="5">
    <location>
        <begin position="105"/>
        <end position="121"/>
    </location>
</feature>
<dbReference type="HOGENOM" id="CLU_001265_59_9_6"/>
<keyword evidence="3 5" id="KW-0472">Membrane</keyword>
<feature type="transmembrane region" description="Helical" evidence="5">
    <location>
        <begin position="336"/>
        <end position="362"/>
    </location>
</feature>
<feature type="transmembrane region" description="Helical" evidence="5">
    <location>
        <begin position="164"/>
        <end position="184"/>
    </location>
</feature>
<reference evidence="7 8" key="2">
    <citation type="submission" date="2014-05" db="EMBL/GenBank/DDBJ databases">
        <title>Genome sequence of the 3-chlorobenzoate degrading bacterium Pseudomonas knackmussii B13 shows multiple evidence for horizontal gene transfer.</title>
        <authorList>
            <person name="Miyazaki R."/>
            <person name="Bertelli C."/>
            <person name="Falquet L."/>
            <person name="Robinson-Rechavi M."/>
            <person name="Gharib W."/>
            <person name="Roy S."/>
            <person name="Van der Meer J.R."/>
        </authorList>
    </citation>
    <scope>NUCLEOTIDE SEQUENCE [LARGE SCALE GENOMIC DNA]</scope>
    <source>
        <strain evidence="7 8">B13</strain>
    </source>
</reference>
<gene>
    <name evidence="7" type="ORF">PKB_4341</name>
</gene>
<feature type="transmembrane region" description="Helical" evidence="5">
    <location>
        <begin position="247"/>
        <end position="273"/>
    </location>
</feature>
<dbReference type="GO" id="GO:0022857">
    <property type="term" value="F:transmembrane transporter activity"/>
    <property type="evidence" value="ECO:0007669"/>
    <property type="project" value="InterPro"/>
</dbReference>
<feature type="transmembrane region" description="Helical" evidence="5">
    <location>
        <begin position="279"/>
        <end position="300"/>
    </location>
</feature>
<feature type="transmembrane region" description="Helical" evidence="5">
    <location>
        <begin position="312"/>
        <end position="330"/>
    </location>
</feature>
<evidence type="ECO:0000256" key="3">
    <source>
        <dbReference type="ARBA" id="ARBA00023136"/>
    </source>
</evidence>
<reference evidence="7 8" key="1">
    <citation type="submission" date="2013-03" db="EMBL/GenBank/DDBJ databases">
        <authorList>
            <person name="Linke B."/>
        </authorList>
    </citation>
    <scope>NUCLEOTIDE SEQUENCE [LARGE SCALE GENOMIC DNA]</scope>
    <source>
        <strain evidence="7 8">B13</strain>
    </source>
</reference>
<dbReference type="KEGG" id="pkc:PKB_4341"/>
<keyword evidence="2 5" id="KW-1133">Transmembrane helix</keyword>
<dbReference type="InterPro" id="IPR036259">
    <property type="entry name" value="MFS_trans_sf"/>
</dbReference>
<dbReference type="InterPro" id="IPR020846">
    <property type="entry name" value="MFS_dom"/>
</dbReference>
<dbReference type="InterPro" id="IPR050327">
    <property type="entry name" value="Proton-linked_MCT"/>
</dbReference>
<dbReference type="EMBL" id="HG322950">
    <property type="protein sequence ID" value="CDF85666.1"/>
    <property type="molecule type" value="Genomic_DNA"/>
</dbReference>
<dbReference type="RefSeq" id="WP_197539234.1">
    <property type="nucleotide sequence ID" value="NZ_HG322950.1"/>
</dbReference>
<organism evidence="7 8">
    <name type="scientific">Pseudomonas knackmussii (strain DSM 6978 / CCUG 54928 / LMG 23759 / B13)</name>
    <dbReference type="NCBI Taxonomy" id="1301098"/>
    <lineage>
        <taxon>Bacteria</taxon>
        <taxon>Pseudomonadati</taxon>
        <taxon>Pseudomonadota</taxon>
        <taxon>Gammaproteobacteria</taxon>
        <taxon>Pseudomonadales</taxon>
        <taxon>Pseudomonadaceae</taxon>
        <taxon>Pseudomonas</taxon>
    </lineage>
</organism>
<feature type="transmembrane region" description="Helical" evidence="5">
    <location>
        <begin position="127"/>
        <end position="152"/>
    </location>
</feature>
<sequence>MQRSQNTTAEAEMALASSAQPPRHDSSATAPDQRQAWLLVLGLALVLCVAFGTTLNSLSVFMLPITTTFGSSNAQAGFLATAFIFSMTLATPVAGWLLDHVAPRAVMASGAGITALAYLLGARSADIGQLTLAMALGGAGIGASTYVPAITLATRWIAPQRQGLAFGVLLAGASVGAVLFPMLLTETIAAQGWRGAMQAIAVLLLVVCLPLLLWLARNPAAPAAGHHQARSAEQGLGIAEALRTPRYWWWVAMQTLLILSSIGIFIGLVPYLVSAGYSATSAAAILAATSGAAMLGNFFFGLLSARFDARNILLLGTLVGAAGLLCLLGAPLPKLGIGAIALFALLWGGTFNLVNQLAPLLLVEAMGQRNFGSLLGIGNLVSGLVAAFGPEAVGYLVDVTHSYTLAILACVALMLAALPSIATQRSTPS</sequence>
<dbReference type="STRING" id="1301098.PKB_4341"/>
<dbReference type="PROSITE" id="PS50850">
    <property type="entry name" value="MFS"/>
    <property type="match status" value="1"/>
</dbReference>
<name>A0A024HLE1_PSEKB</name>
<dbReference type="InterPro" id="IPR011701">
    <property type="entry name" value="MFS"/>
</dbReference>
<evidence type="ECO:0000256" key="4">
    <source>
        <dbReference type="SAM" id="MobiDB-lite"/>
    </source>
</evidence>
<feature type="transmembrane region" description="Helical" evidence="5">
    <location>
        <begin position="374"/>
        <end position="397"/>
    </location>
</feature>
<dbReference type="SUPFAM" id="SSF103473">
    <property type="entry name" value="MFS general substrate transporter"/>
    <property type="match status" value="1"/>
</dbReference>
<dbReference type="Pfam" id="PF07690">
    <property type="entry name" value="MFS_1"/>
    <property type="match status" value="1"/>
</dbReference>
<evidence type="ECO:0000256" key="1">
    <source>
        <dbReference type="ARBA" id="ARBA00022692"/>
    </source>
</evidence>
<dbReference type="Gene3D" id="1.20.1250.20">
    <property type="entry name" value="MFS general substrate transporter like domains"/>
    <property type="match status" value="1"/>
</dbReference>
<keyword evidence="8" id="KW-1185">Reference proteome</keyword>
<accession>A0A024HLE1</accession>
<feature type="transmembrane region" description="Helical" evidence="5">
    <location>
        <begin position="36"/>
        <end position="58"/>
    </location>
</feature>
<proteinExistence type="predicted"/>
<dbReference type="eggNOG" id="COG2814">
    <property type="taxonomic scope" value="Bacteria"/>
</dbReference>
<feature type="transmembrane region" description="Helical" evidence="5">
    <location>
        <begin position="196"/>
        <end position="216"/>
    </location>
</feature>
<feature type="transmembrane region" description="Helical" evidence="5">
    <location>
        <begin position="403"/>
        <end position="422"/>
    </location>
</feature>
<feature type="region of interest" description="Disordered" evidence="4">
    <location>
        <begin position="1"/>
        <end position="29"/>
    </location>
</feature>
<dbReference type="PANTHER" id="PTHR11360">
    <property type="entry name" value="MONOCARBOXYLATE TRANSPORTER"/>
    <property type="match status" value="1"/>
</dbReference>
<feature type="transmembrane region" description="Helical" evidence="5">
    <location>
        <begin position="78"/>
        <end position="98"/>
    </location>
</feature>
<evidence type="ECO:0000313" key="7">
    <source>
        <dbReference type="EMBL" id="CDF85666.1"/>
    </source>
</evidence>
<evidence type="ECO:0000259" key="6">
    <source>
        <dbReference type="PROSITE" id="PS50850"/>
    </source>
</evidence>
<keyword evidence="1 5" id="KW-0812">Transmembrane</keyword>
<dbReference type="Proteomes" id="UP000025241">
    <property type="component" value="Chromosome I"/>
</dbReference>
<dbReference type="PANTHER" id="PTHR11360:SF290">
    <property type="entry name" value="MONOCARBOXYLATE MFS PERMEASE"/>
    <property type="match status" value="1"/>
</dbReference>
<evidence type="ECO:0000256" key="5">
    <source>
        <dbReference type="SAM" id="Phobius"/>
    </source>
</evidence>